<dbReference type="EMBL" id="CP001016">
    <property type="protein sequence ID" value="ACB96222.1"/>
    <property type="molecule type" value="Genomic_DNA"/>
</dbReference>
<protein>
    <submittedName>
        <fullName evidence="1">Uncharacterized protein</fullName>
    </submittedName>
</protein>
<evidence type="ECO:0000313" key="1">
    <source>
        <dbReference type="EMBL" id="ACB96222.1"/>
    </source>
</evidence>
<dbReference type="Proteomes" id="UP000001695">
    <property type="component" value="Chromosome"/>
</dbReference>
<reference evidence="1 2" key="2">
    <citation type="journal article" date="2010" name="J. Bacteriol.">
        <title>Complete genome sequence of Beijerinckia indica subsp. indica.</title>
        <authorList>
            <person name="Tamas I."/>
            <person name="Dedysh S.N."/>
            <person name="Liesack W."/>
            <person name="Stott M.B."/>
            <person name="Alam M."/>
            <person name="Murrell J.C."/>
            <person name="Dunfield P.F."/>
        </authorList>
    </citation>
    <scope>NUCLEOTIDE SEQUENCE [LARGE SCALE GENOMIC DNA]</scope>
    <source>
        <strain evidence="2">ATCC 9039 / DSM 1715 / NCIMB 8712</strain>
    </source>
</reference>
<gene>
    <name evidence="1" type="ordered locus">Bind_2641</name>
</gene>
<name>B2IJA4_BEII9</name>
<sequence>MALLQTLVYDVSRESYDFVFPISDAVVCRQCHYQEAEPLVQGAMQKLTFNGSQSIQFVFVYMYYRVFPIDRSCLQMVVFVRY</sequence>
<dbReference type="KEGG" id="bid:Bind_2641"/>
<evidence type="ECO:0000313" key="2">
    <source>
        <dbReference type="Proteomes" id="UP000001695"/>
    </source>
</evidence>
<dbReference type="STRING" id="395963.Bind_2641"/>
<organism evidence="1 2">
    <name type="scientific">Beijerinckia indica subsp. indica (strain ATCC 9039 / DSM 1715 / NCIMB 8712)</name>
    <dbReference type="NCBI Taxonomy" id="395963"/>
    <lineage>
        <taxon>Bacteria</taxon>
        <taxon>Pseudomonadati</taxon>
        <taxon>Pseudomonadota</taxon>
        <taxon>Alphaproteobacteria</taxon>
        <taxon>Hyphomicrobiales</taxon>
        <taxon>Beijerinckiaceae</taxon>
        <taxon>Beijerinckia</taxon>
    </lineage>
</organism>
<keyword evidence="2" id="KW-1185">Reference proteome</keyword>
<proteinExistence type="predicted"/>
<dbReference type="AlphaFoldDB" id="B2IJA4"/>
<dbReference type="HOGENOM" id="CLU_2551477_0_0_5"/>
<reference evidence="2" key="1">
    <citation type="submission" date="2008-03" db="EMBL/GenBank/DDBJ databases">
        <title>Complete sequence of chromosome of Beijerinckia indica subsp. indica ATCC 9039.</title>
        <authorList>
            <consortium name="US DOE Joint Genome Institute"/>
            <person name="Copeland A."/>
            <person name="Lucas S."/>
            <person name="Lapidus A."/>
            <person name="Glavina del Rio T."/>
            <person name="Dalin E."/>
            <person name="Tice H."/>
            <person name="Bruce D."/>
            <person name="Goodwin L."/>
            <person name="Pitluck S."/>
            <person name="LaButti K."/>
            <person name="Schmutz J."/>
            <person name="Larimer F."/>
            <person name="Land M."/>
            <person name="Hauser L."/>
            <person name="Kyrpides N."/>
            <person name="Mikhailova N."/>
            <person name="Dunfield P.F."/>
            <person name="Dedysh S.N."/>
            <person name="Liesack W."/>
            <person name="Saw J.H."/>
            <person name="Alam M."/>
            <person name="Chen Y."/>
            <person name="Murrell J.C."/>
            <person name="Richardson P."/>
        </authorList>
    </citation>
    <scope>NUCLEOTIDE SEQUENCE [LARGE SCALE GENOMIC DNA]</scope>
    <source>
        <strain evidence="2">ATCC 9039 / DSM 1715 / NCIMB 8712</strain>
    </source>
</reference>
<accession>B2IJA4</accession>